<feature type="compositionally biased region" description="Basic residues" evidence="1">
    <location>
        <begin position="1"/>
        <end position="11"/>
    </location>
</feature>
<accession>A0A388KRT1</accession>
<sequence length="778" mass="89459">MKMYFRKKMQRQKMEDERVEKEREEQKRKIADEKKEADRLREAEAREARLEARLVRLVSQHSKTVHSTTTPVIKKKSPRTKARMLREICSYIDESEDESEEVRHEAGRLVDAIERRKGKRREGEEKAMSTTRVGATKATPVIEEIQEEMHTPHKETHAGDGVNGGMLEFVLEMHKKLSAKKAPELRKICNEEGIEWTRKDAAVSEIVRCRAKLIFGEGSVSDHVSPLSRRIRQLYRKRPTELIALFKTANTFERKSTRNLLKIRITRVVKAVFGTKIRSKPIIKLPFSTGINPRGVRDVVTKILEQRIREPSLAKYVSARIRVVFRKRFTVGQVIHNQRVCAGASAVTCTCKGIDLPRYQGHVKVRLDDIPRTPNFVMNSRNVTCGEDATRDEVRVCVKEGVRKWVRSRDLEVNGMDVAACFRENKARVNQAMTVQEVRRWFRSLEHLIVVSLDRNPGATLIVCPVLYLEACEATFNHSPSFYVIRESEEGILKTMKEEYEERGLTKIGGWGKGGKVGQAYVIPKDKDTERWRPISPANKDPARLGGSRVGRAVRYMLLGIGESKHFDLRCTDELCMKAALIQRELRRMGDFAIARSYDIKDIFARLSRSSIIEAVRWVIDFHKERGMIGVRVSIRRRLCMMARNRKRTEGFILIDFDLLISAIQFELDNTFIRCAGEFLRQIFGIPMGRNSSPALACLVCARSEAVFLETLGSDRRLVQGIRMVDDVTVIVACREERERSVLVRNVSSIYLRTVTMEICVWYVRTGAVMCSNFLERR</sequence>
<evidence type="ECO:0008006" key="4">
    <source>
        <dbReference type="Google" id="ProtNLM"/>
    </source>
</evidence>
<gene>
    <name evidence="2" type="ORF">CBR_g12217</name>
</gene>
<proteinExistence type="predicted"/>
<evidence type="ECO:0000313" key="2">
    <source>
        <dbReference type="EMBL" id="GBG72643.1"/>
    </source>
</evidence>
<keyword evidence="3" id="KW-1185">Reference proteome</keyword>
<evidence type="ECO:0000313" key="3">
    <source>
        <dbReference type="Proteomes" id="UP000265515"/>
    </source>
</evidence>
<dbReference type="OrthoDB" id="2257454at2759"/>
<name>A0A388KRT1_CHABU</name>
<dbReference type="Proteomes" id="UP000265515">
    <property type="component" value="Unassembled WGS sequence"/>
</dbReference>
<feature type="region of interest" description="Disordered" evidence="1">
    <location>
        <begin position="1"/>
        <end position="42"/>
    </location>
</feature>
<dbReference type="Gramene" id="GBG72643">
    <property type="protein sequence ID" value="GBG72643"/>
    <property type="gene ID" value="CBR_g12217"/>
</dbReference>
<dbReference type="EMBL" id="BFEA01000169">
    <property type="protein sequence ID" value="GBG72643.1"/>
    <property type="molecule type" value="Genomic_DNA"/>
</dbReference>
<feature type="compositionally biased region" description="Basic and acidic residues" evidence="1">
    <location>
        <begin position="12"/>
        <end position="42"/>
    </location>
</feature>
<reference evidence="2 3" key="1">
    <citation type="journal article" date="2018" name="Cell">
        <title>The Chara Genome: Secondary Complexity and Implications for Plant Terrestrialization.</title>
        <authorList>
            <person name="Nishiyama T."/>
            <person name="Sakayama H."/>
            <person name="Vries J.D."/>
            <person name="Buschmann H."/>
            <person name="Saint-Marcoux D."/>
            <person name="Ullrich K.K."/>
            <person name="Haas F.B."/>
            <person name="Vanderstraeten L."/>
            <person name="Becker D."/>
            <person name="Lang D."/>
            <person name="Vosolsobe S."/>
            <person name="Rombauts S."/>
            <person name="Wilhelmsson P.K.I."/>
            <person name="Janitza P."/>
            <person name="Kern R."/>
            <person name="Heyl A."/>
            <person name="Rumpler F."/>
            <person name="Villalobos L.I.A.C."/>
            <person name="Clay J.M."/>
            <person name="Skokan R."/>
            <person name="Toyoda A."/>
            <person name="Suzuki Y."/>
            <person name="Kagoshima H."/>
            <person name="Schijlen E."/>
            <person name="Tajeshwar N."/>
            <person name="Catarino B."/>
            <person name="Hetherington A.J."/>
            <person name="Saltykova A."/>
            <person name="Bonnot C."/>
            <person name="Breuninger H."/>
            <person name="Symeonidi A."/>
            <person name="Radhakrishnan G.V."/>
            <person name="Van Nieuwerburgh F."/>
            <person name="Deforce D."/>
            <person name="Chang C."/>
            <person name="Karol K.G."/>
            <person name="Hedrich R."/>
            <person name="Ulvskov P."/>
            <person name="Glockner G."/>
            <person name="Delwiche C.F."/>
            <person name="Petrasek J."/>
            <person name="Van de Peer Y."/>
            <person name="Friml J."/>
            <person name="Beilby M."/>
            <person name="Dolan L."/>
            <person name="Kohara Y."/>
            <person name="Sugano S."/>
            <person name="Fujiyama A."/>
            <person name="Delaux P.-M."/>
            <person name="Quint M."/>
            <person name="TheiBen G."/>
            <person name="Hagemann M."/>
            <person name="Harholt J."/>
            <person name="Dunand C."/>
            <person name="Zachgo S."/>
            <person name="Langdale J."/>
            <person name="Maumus F."/>
            <person name="Straeten D.V.D."/>
            <person name="Gould S.B."/>
            <person name="Rensing S.A."/>
        </authorList>
    </citation>
    <scope>NUCLEOTIDE SEQUENCE [LARGE SCALE GENOMIC DNA]</scope>
    <source>
        <strain evidence="2 3">S276</strain>
    </source>
</reference>
<dbReference type="AlphaFoldDB" id="A0A388KRT1"/>
<evidence type="ECO:0000256" key="1">
    <source>
        <dbReference type="SAM" id="MobiDB-lite"/>
    </source>
</evidence>
<protein>
    <recommendedName>
        <fullName evidence="4">Reverse transcriptase domain-containing protein</fullName>
    </recommendedName>
</protein>
<organism evidence="2 3">
    <name type="scientific">Chara braunii</name>
    <name type="common">Braun's stonewort</name>
    <dbReference type="NCBI Taxonomy" id="69332"/>
    <lineage>
        <taxon>Eukaryota</taxon>
        <taxon>Viridiplantae</taxon>
        <taxon>Streptophyta</taxon>
        <taxon>Charophyceae</taxon>
        <taxon>Charales</taxon>
        <taxon>Characeae</taxon>
        <taxon>Chara</taxon>
    </lineage>
</organism>
<comment type="caution">
    <text evidence="2">The sequence shown here is derived from an EMBL/GenBank/DDBJ whole genome shotgun (WGS) entry which is preliminary data.</text>
</comment>